<dbReference type="InterPro" id="IPR016161">
    <property type="entry name" value="Ald_DH/histidinol_DH"/>
</dbReference>
<protein>
    <recommendedName>
        <fullName evidence="2">glutamate-5-semialdehyde dehydrogenase</fullName>
        <ecNumber evidence="2">1.2.1.41</ecNumber>
    </recommendedName>
</protein>
<evidence type="ECO:0000313" key="9">
    <source>
        <dbReference type="EMBL" id="MPL98567.1"/>
    </source>
</evidence>
<dbReference type="PIRSF" id="PIRSF000151">
    <property type="entry name" value="GPR"/>
    <property type="match status" value="1"/>
</dbReference>
<evidence type="ECO:0000256" key="6">
    <source>
        <dbReference type="ARBA" id="ARBA00023002"/>
    </source>
</evidence>
<dbReference type="InterPro" id="IPR020593">
    <property type="entry name" value="G-glutamylP_reductase_CS"/>
</dbReference>
<comment type="pathway">
    <text evidence="1">Amino-acid biosynthesis; L-proline biosynthesis; L-glutamate 5-semialdehyde from L-glutamate: step 2/2.</text>
</comment>
<dbReference type="PANTHER" id="PTHR11063">
    <property type="entry name" value="GLUTAMATE SEMIALDEHYDE DEHYDROGENASE"/>
    <property type="match status" value="1"/>
</dbReference>
<evidence type="ECO:0000256" key="7">
    <source>
        <dbReference type="ARBA" id="ARBA00049024"/>
    </source>
</evidence>
<dbReference type="Pfam" id="PF00171">
    <property type="entry name" value="Aldedh"/>
    <property type="match status" value="1"/>
</dbReference>
<dbReference type="Gene3D" id="3.40.309.10">
    <property type="entry name" value="Aldehyde Dehydrogenase, Chain A, domain 2"/>
    <property type="match status" value="1"/>
</dbReference>
<evidence type="ECO:0000256" key="2">
    <source>
        <dbReference type="ARBA" id="ARBA00013002"/>
    </source>
</evidence>
<dbReference type="UniPathway" id="UPA00098">
    <property type="reaction ID" value="UER00360"/>
</dbReference>
<dbReference type="NCBIfam" id="TIGR00407">
    <property type="entry name" value="proA"/>
    <property type="match status" value="1"/>
</dbReference>
<evidence type="ECO:0000256" key="1">
    <source>
        <dbReference type="ARBA" id="ARBA00004985"/>
    </source>
</evidence>
<dbReference type="EC" id="1.2.1.41" evidence="2"/>
<keyword evidence="4" id="KW-0641">Proline biosynthesis</keyword>
<dbReference type="FunFam" id="3.40.309.10:FF:000006">
    <property type="entry name" value="Gamma-glutamyl phosphate reductase"/>
    <property type="match status" value="1"/>
</dbReference>
<name>A0A644W4R1_9ZZZZ</name>
<evidence type="ECO:0000256" key="5">
    <source>
        <dbReference type="ARBA" id="ARBA00022857"/>
    </source>
</evidence>
<dbReference type="GO" id="GO:0004350">
    <property type="term" value="F:glutamate-5-semialdehyde dehydrogenase activity"/>
    <property type="evidence" value="ECO:0007669"/>
    <property type="project" value="UniProtKB-EC"/>
</dbReference>
<keyword evidence="5" id="KW-0521">NADP</keyword>
<dbReference type="AlphaFoldDB" id="A0A644W4R1"/>
<dbReference type="InterPro" id="IPR016163">
    <property type="entry name" value="Ald_DH_C"/>
</dbReference>
<dbReference type="InterPro" id="IPR012134">
    <property type="entry name" value="Glu-5-SA_DH"/>
</dbReference>
<dbReference type="HAMAP" id="MF_00412">
    <property type="entry name" value="ProA"/>
    <property type="match status" value="1"/>
</dbReference>
<accession>A0A644W4R1</accession>
<proteinExistence type="inferred from homology"/>
<keyword evidence="6 9" id="KW-0560">Oxidoreductase</keyword>
<comment type="caution">
    <text evidence="9">The sequence shown here is derived from an EMBL/GenBank/DDBJ whole genome shotgun (WGS) entry which is preliminary data.</text>
</comment>
<dbReference type="NCBIfam" id="NF001221">
    <property type="entry name" value="PRK00197.1"/>
    <property type="match status" value="1"/>
</dbReference>
<evidence type="ECO:0000256" key="4">
    <source>
        <dbReference type="ARBA" id="ARBA00022650"/>
    </source>
</evidence>
<sequence>MEKHALHQRIRALRASSKHLAASSEQERNALLLTIAENLRTAYPAIASANDADVKAARESGQKESLIKRLIFSEEKLEASLAGIRQVAQLADPIGKVKLRRLLDTGLLLEQVTFPIGVIGMIFEARPDALIQIVSLCLKSGNGIILKGGREAQRTNTVLVDVIKHSCVDSHLGDAWLTLLESHSDVDQILGMDDEIDLLIPRGSNQFVKYVMEHTSIPVLGHADGICHLYIDEKADLQKAVEIAFDSKTQYPAACNAVETILVHEKVADKVLQSLAKRLSEGNVVIHGDSAVCSYIHAIPYEEGDWRREYLQNEVNIHIVDSLERAIDHIEAYGSHHTDVIVSEDSQAVRTFFSQVDSADVFANCSTRFSDGYRFGLGAEVGISTAKIHARGPVGLEGLMSTKYLLSGCGQVVSTYAGSVPKPFLHEELSCEGLSMLTGEQL</sequence>
<dbReference type="Gene3D" id="3.40.605.10">
    <property type="entry name" value="Aldehyde Dehydrogenase, Chain A, domain 1"/>
    <property type="match status" value="1"/>
</dbReference>
<gene>
    <name evidence="9" type="primary">proA_10</name>
    <name evidence="9" type="ORF">SDC9_44773</name>
</gene>
<dbReference type="PROSITE" id="PS01223">
    <property type="entry name" value="PROA"/>
    <property type="match status" value="1"/>
</dbReference>
<dbReference type="EMBL" id="VSSQ01000615">
    <property type="protein sequence ID" value="MPL98567.1"/>
    <property type="molecule type" value="Genomic_DNA"/>
</dbReference>
<dbReference type="PANTHER" id="PTHR11063:SF8">
    <property type="entry name" value="DELTA-1-PYRROLINE-5-CARBOXYLATE SYNTHASE"/>
    <property type="match status" value="1"/>
</dbReference>
<dbReference type="SUPFAM" id="SSF53720">
    <property type="entry name" value="ALDH-like"/>
    <property type="match status" value="1"/>
</dbReference>
<dbReference type="InterPro" id="IPR016162">
    <property type="entry name" value="Ald_DH_N"/>
</dbReference>
<evidence type="ECO:0000259" key="8">
    <source>
        <dbReference type="Pfam" id="PF00171"/>
    </source>
</evidence>
<feature type="domain" description="Aldehyde dehydrogenase" evidence="8">
    <location>
        <begin position="7"/>
        <end position="284"/>
    </location>
</feature>
<keyword evidence="3" id="KW-0028">Amino-acid biosynthesis</keyword>
<comment type="catalytic activity">
    <reaction evidence="7">
        <text>L-glutamate 5-semialdehyde + phosphate + NADP(+) = L-glutamyl 5-phosphate + NADPH + H(+)</text>
        <dbReference type="Rhea" id="RHEA:19541"/>
        <dbReference type="ChEBI" id="CHEBI:15378"/>
        <dbReference type="ChEBI" id="CHEBI:43474"/>
        <dbReference type="ChEBI" id="CHEBI:57783"/>
        <dbReference type="ChEBI" id="CHEBI:58066"/>
        <dbReference type="ChEBI" id="CHEBI:58274"/>
        <dbReference type="ChEBI" id="CHEBI:58349"/>
        <dbReference type="EC" id="1.2.1.41"/>
    </reaction>
</comment>
<evidence type="ECO:0000256" key="3">
    <source>
        <dbReference type="ARBA" id="ARBA00022605"/>
    </source>
</evidence>
<organism evidence="9">
    <name type="scientific">bioreactor metagenome</name>
    <dbReference type="NCBI Taxonomy" id="1076179"/>
    <lineage>
        <taxon>unclassified sequences</taxon>
        <taxon>metagenomes</taxon>
        <taxon>ecological metagenomes</taxon>
    </lineage>
</organism>
<reference evidence="9" key="1">
    <citation type="submission" date="2019-08" db="EMBL/GenBank/DDBJ databases">
        <authorList>
            <person name="Kucharzyk K."/>
            <person name="Murdoch R.W."/>
            <person name="Higgins S."/>
            <person name="Loffler F."/>
        </authorList>
    </citation>
    <scope>NUCLEOTIDE SEQUENCE</scope>
</reference>
<dbReference type="GO" id="GO:0050661">
    <property type="term" value="F:NADP binding"/>
    <property type="evidence" value="ECO:0007669"/>
    <property type="project" value="InterPro"/>
</dbReference>
<dbReference type="InterPro" id="IPR015590">
    <property type="entry name" value="Aldehyde_DH_dom"/>
</dbReference>
<dbReference type="GO" id="GO:0055129">
    <property type="term" value="P:L-proline biosynthetic process"/>
    <property type="evidence" value="ECO:0007669"/>
    <property type="project" value="UniProtKB-UniPathway"/>
</dbReference>
<dbReference type="CDD" id="cd07079">
    <property type="entry name" value="ALDH_F18-19_ProA-GPR"/>
    <property type="match status" value="1"/>
</dbReference>
<dbReference type="InterPro" id="IPR000965">
    <property type="entry name" value="GPR_dom"/>
</dbReference>